<evidence type="ECO:0000256" key="4">
    <source>
        <dbReference type="ARBA" id="ARBA00022763"/>
    </source>
</evidence>
<protein>
    <recommendedName>
        <fullName evidence="9">Non-structural maintenance of chromosomes element 4</fullName>
    </recommendedName>
</protein>
<comment type="subcellular location">
    <subcellularLocation>
        <location evidence="2">Chromosome</location>
        <location evidence="2">Telomere</location>
    </subcellularLocation>
    <subcellularLocation>
        <location evidence="1 9">Nucleus</location>
    </subcellularLocation>
</comment>
<evidence type="ECO:0000256" key="5">
    <source>
        <dbReference type="ARBA" id="ARBA00022895"/>
    </source>
</evidence>
<evidence type="ECO:0000256" key="2">
    <source>
        <dbReference type="ARBA" id="ARBA00004574"/>
    </source>
</evidence>
<evidence type="ECO:0000256" key="6">
    <source>
        <dbReference type="ARBA" id="ARBA00023172"/>
    </source>
</evidence>
<evidence type="ECO:0000313" key="12">
    <source>
        <dbReference type="EMBL" id="EPQ16383.1"/>
    </source>
</evidence>
<evidence type="ECO:0000256" key="7">
    <source>
        <dbReference type="ARBA" id="ARBA00023204"/>
    </source>
</evidence>
<proteinExistence type="inferred from homology"/>
<dbReference type="EMBL" id="KE164254">
    <property type="protein sequence ID" value="EPQ16383.1"/>
    <property type="molecule type" value="Genomic_DNA"/>
</dbReference>
<organism evidence="12 13">
    <name type="scientific">Myotis brandtii</name>
    <name type="common">Brandt's bat</name>
    <dbReference type="NCBI Taxonomy" id="109478"/>
    <lineage>
        <taxon>Eukaryota</taxon>
        <taxon>Metazoa</taxon>
        <taxon>Chordata</taxon>
        <taxon>Craniata</taxon>
        <taxon>Vertebrata</taxon>
        <taxon>Euteleostomi</taxon>
        <taxon>Mammalia</taxon>
        <taxon>Eutheria</taxon>
        <taxon>Laurasiatheria</taxon>
        <taxon>Chiroptera</taxon>
        <taxon>Yangochiroptera</taxon>
        <taxon>Vespertilionidae</taxon>
        <taxon>Myotis</taxon>
    </lineage>
</organism>
<feature type="non-terminal residue" evidence="12">
    <location>
        <position position="1"/>
    </location>
</feature>
<dbReference type="AlphaFoldDB" id="S7PZJ8"/>
<dbReference type="GO" id="GO:0000781">
    <property type="term" value="C:chromosome, telomeric region"/>
    <property type="evidence" value="ECO:0007669"/>
    <property type="project" value="UniProtKB-SubCell"/>
</dbReference>
<feature type="domain" description="Non-structural maintenance of chromosome element 4 C-terminal" evidence="10">
    <location>
        <begin position="188"/>
        <end position="240"/>
    </location>
</feature>
<accession>S7PZJ8</accession>
<dbReference type="PANTHER" id="PTHR16140:SF2">
    <property type="entry name" value="NON-STRUCTURAL MAINTENANCE OF CHROMOSOMES ELEMENT 4 HOMOLOG A"/>
    <property type="match status" value="1"/>
</dbReference>
<feature type="domain" description="Nse4/EID protein Nse3/MAGE-binding" evidence="11">
    <location>
        <begin position="36"/>
        <end position="90"/>
    </location>
</feature>
<evidence type="ECO:0000256" key="9">
    <source>
        <dbReference type="RuleBase" id="RU365071"/>
    </source>
</evidence>
<evidence type="ECO:0000256" key="1">
    <source>
        <dbReference type="ARBA" id="ARBA00004123"/>
    </source>
</evidence>
<keyword evidence="7 9" id="KW-0234">DNA repair</keyword>
<dbReference type="GO" id="GO:0006281">
    <property type="term" value="P:DNA repair"/>
    <property type="evidence" value="ECO:0007669"/>
    <property type="project" value="UniProtKB-UniRule"/>
</dbReference>
<sequence length="303" mass="34405">ENREDILNASDRLTEVLEEANTLFNGVSRAREAVLDAHFLVLASDLGKEKAKQLRSDLNSFDMLRYVETLLTHMGVNPLEAEELVREDDSPDFEFIVYDSWRISGKTAENTFNKTHTFHFLLGSIQGECPVPKPRAERPRRICALEKEREMPVQLKRMEESQQEATEKEVERILGLLQTYFREDPDTPMSFFDFVVDPHSFPRTVENIFHVSFIVRPALAHPVSTESDKAGAQHVEEVVQRSCSSKREVAFDKAGAQHVEVVQRSCSSKREVALKEEIVRTFEISEPVIVSGPSRQSLSADGS</sequence>
<keyword evidence="6 9" id="KW-0233">DNA recombination</keyword>
<dbReference type="InterPro" id="IPR027786">
    <property type="entry name" value="Nse4/EID"/>
</dbReference>
<evidence type="ECO:0000256" key="8">
    <source>
        <dbReference type="ARBA" id="ARBA00023242"/>
    </source>
</evidence>
<evidence type="ECO:0000256" key="3">
    <source>
        <dbReference type="ARBA" id="ARBA00008997"/>
    </source>
</evidence>
<keyword evidence="13" id="KW-1185">Reference proteome</keyword>
<comment type="subunit">
    <text evidence="9">Component of the SMC5-SMC6 complex.</text>
</comment>
<keyword evidence="5" id="KW-0158">Chromosome</keyword>
<dbReference type="GO" id="GO:0030915">
    <property type="term" value="C:Smc5-Smc6 complex"/>
    <property type="evidence" value="ECO:0007669"/>
    <property type="project" value="UniProtKB-UniRule"/>
</dbReference>
<evidence type="ECO:0000259" key="10">
    <source>
        <dbReference type="Pfam" id="PF08743"/>
    </source>
</evidence>
<evidence type="ECO:0000313" key="13">
    <source>
        <dbReference type="Proteomes" id="UP000052978"/>
    </source>
</evidence>
<reference evidence="12 13" key="1">
    <citation type="journal article" date="2013" name="Nat. Commun.">
        <title>Genome analysis reveals insights into physiology and longevity of the Brandt's bat Myotis brandtii.</title>
        <authorList>
            <person name="Seim I."/>
            <person name="Fang X."/>
            <person name="Xiong Z."/>
            <person name="Lobanov A.V."/>
            <person name="Huang Z."/>
            <person name="Ma S."/>
            <person name="Feng Y."/>
            <person name="Turanov A.A."/>
            <person name="Zhu Y."/>
            <person name="Lenz T.L."/>
            <person name="Gerashchenko M.V."/>
            <person name="Fan D."/>
            <person name="Hee Yim S."/>
            <person name="Yao X."/>
            <person name="Jordan D."/>
            <person name="Xiong Y."/>
            <person name="Ma Y."/>
            <person name="Lyapunov A.N."/>
            <person name="Chen G."/>
            <person name="Kulakova O.I."/>
            <person name="Sun Y."/>
            <person name="Lee S.G."/>
            <person name="Bronson R.T."/>
            <person name="Moskalev A.A."/>
            <person name="Sunyaev S.R."/>
            <person name="Zhang G."/>
            <person name="Krogh A."/>
            <person name="Wang J."/>
            <person name="Gladyshev V.N."/>
        </authorList>
    </citation>
    <scope>NUCLEOTIDE SEQUENCE [LARGE SCALE GENOMIC DNA]</scope>
</reference>
<comment type="function">
    <text evidence="9">Component of the SMC5-SMC6 complex, that promotes sister chromatid alignment after DNA damage and facilitates double-stranded DNA breaks (DSBs) repair via homologous recombination between sister chromatids.</text>
</comment>
<gene>
    <name evidence="12" type="ORF">D623_10008505</name>
</gene>
<evidence type="ECO:0000259" key="11">
    <source>
        <dbReference type="Pfam" id="PF15412"/>
    </source>
</evidence>
<keyword evidence="8 9" id="KW-0539">Nucleus</keyword>
<dbReference type="InterPro" id="IPR029225">
    <property type="entry name" value="Nse4_Nse3-bd"/>
</dbReference>
<dbReference type="Proteomes" id="UP000052978">
    <property type="component" value="Unassembled WGS sequence"/>
</dbReference>
<dbReference type="Pfam" id="PF08743">
    <property type="entry name" value="Nse4_C"/>
    <property type="match status" value="1"/>
</dbReference>
<dbReference type="GO" id="GO:0006310">
    <property type="term" value="P:DNA recombination"/>
    <property type="evidence" value="ECO:0007669"/>
    <property type="project" value="UniProtKB-UniRule"/>
</dbReference>
<dbReference type="Pfam" id="PF15412">
    <property type="entry name" value="Nse4-Nse3_bdg"/>
    <property type="match status" value="1"/>
</dbReference>
<keyword evidence="4 9" id="KW-0227">DNA damage</keyword>
<keyword evidence="5" id="KW-0779">Telomere</keyword>
<dbReference type="GO" id="GO:0005634">
    <property type="term" value="C:nucleus"/>
    <property type="evidence" value="ECO:0007669"/>
    <property type="project" value="UniProtKB-SubCell"/>
</dbReference>
<dbReference type="InterPro" id="IPR014854">
    <property type="entry name" value="Nse4_C"/>
</dbReference>
<comment type="similarity">
    <text evidence="3 9">Belongs to the NSE4 family.</text>
</comment>
<dbReference type="PANTHER" id="PTHR16140">
    <property type="entry name" value="NON-STRUCTURAL MAINTENANCE OF CHROMOSOMES ELEMENT 4"/>
    <property type="match status" value="1"/>
</dbReference>
<name>S7PZJ8_MYOBR</name>